<dbReference type="Proteomes" id="UP000217265">
    <property type="component" value="Chromosome"/>
</dbReference>
<keyword evidence="3" id="KW-0732">Signal</keyword>
<evidence type="ECO:0000256" key="3">
    <source>
        <dbReference type="SAM" id="SignalP"/>
    </source>
</evidence>
<feature type="compositionally biased region" description="Low complexity" evidence="2">
    <location>
        <begin position="51"/>
        <end position="63"/>
    </location>
</feature>
<name>A0A290Q246_9BACT</name>
<feature type="signal peptide" evidence="3">
    <location>
        <begin position="1"/>
        <end position="23"/>
    </location>
</feature>
<keyword evidence="5" id="KW-1185">Reference proteome</keyword>
<protein>
    <submittedName>
        <fullName evidence="4">Uncharacterized protein</fullName>
    </submittedName>
</protein>
<feature type="chain" id="PRO_5012312862" evidence="3">
    <location>
        <begin position="24"/>
        <end position="172"/>
    </location>
</feature>
<gene>
    <name evidence="4" type="ORF">CMV30_01355</name>
</gene>
<accession>A0A290Q246</accession>
<dbReference type="AlphaFoldDB" id="A0A290Q246"/>
<reference evidence="4 5" key="1">
    <citation type="submission" date="2017-09" db="EMBL/GenBank/DDBJ databases">
        <title>Complete genome sequence of Verrucomicrobial strain HZ-65, isolated from freshwater.</title>
        <authorList>
            <person name="Choi A."/>
        </authorList>
    </citation>
    <scope>NUCLEOTIDE SEQUENCE [LARGE SCALE GENOMIC DNA]</scope>
    <source>
        <strain evidence="4 5">HZ-65</strain>
    </source>
</reference>
<dbReference type="EMBL" id="CP023344">
    <property type="protein sequence ID" value="ATC62719.1"/>
    <property type="molecule type" value="Genomic_DNA"/>
</dbReference>
<evidence type="ECO:0000256" key="2">
    <source>
        <dbReference type="SAM" id="MobiDB-lite"/>
    </source>
</evidence>
<proteinExistence type="predicted"/>
<evidence type="ECO:0000313" key="4">
    <source>
        <dbReference type="EMBL" id="ATC62719.1"/>
    </source>
</evidence>
<dbReference type="KEGG" id="vbh:CMV30_01355"/>
<feature type="coiled-coil region" evidence="1">
    <location>
        <begin position="116"/>
        <end position="143"/>
    </location>
</feature>
<feature type="compositionally biased region" description="Low complexity" evidence="2">
    <location>
        <begin position="31"/>
        <end position="43"/>
    </location>
</feature>
<organism evidence="4 5">
    <name type="scientific">Nibricoccus aquaticus</name>
    <dbReference type="NCBI Taxonomy" id="2576891"/>
    <lineage>
        <taxon>Bacteria</taxon>
        <taxon>Pseudomonadati</taxon>
        <taxon>Verrucomicrobiota</taxon>
        <taxon>Opitutia</taxon>
        <taxon>Opitutales</taxon>
        <taxon>Opitutaceae</taxon>
        <taxon>Nibricoccus</taxon>
    </lineage>
</organism>
<feature type="region of interest" description="Disordered" evidence="2">
    <location>
        <begin position="31"/>
        <end position="65"/>
    </location>
</feature>
<evidence type="ECO:0000256" key="1">
    <source>
        <dbReference type="SAM" id="Coils"/>
    </source>
</evidence>
<evidence type="ECO:0000313" key="5">
    <source>
        <dbReference type="Proteomes" id="UP000217265"/>
    </source>
</evidence>
<sequence>MKTSLTSSIKVSSLLACSLFFLAGCHDKMTAASPEASQPSSPAKEAWQETKATAKSAAAATRDAVSDAWEKSKDATFKQREMVREHMKAAEASLDAKIIEWNAKKDAAKEDAKPAIAAARKEVAEAREVLSQKINALDNATEETWNSVKAELNTAWQRMTSAAADLAAKLQS</sequence>
<dbReference type="RefSeq" id="WP_096054354.1">
    <property type="nucleotide sequence ID" value="NZ_CP023344.1"/>
</dbReference>
<keyword evidence="1" id="KW-0175">Coiled coil</keyword>
<dbReference type="PROSITE" id="PS51257">
    <property type="entry name" value="PROKAR_LIPOPROTEIN"/>
    <property type="match status" value="1"/>
</dbReference>